<evidence type="ECO:0000256" key="2">
    <source>
        <dbReference type="SAM" id="SignalP"/>
    </source>
</evidence>
<protein>
    <recommendedName>
        <fullName evidence="5">C4-dicarboxylate ABC transporter substrate-binding protein</fullName>
    </recommendedName>
</protein>
<dbReference type="EMBL" id="VDUZ01000025">
    <property type="protein sequence ID" value="TXL73490.1"/>
    <property type="molecule type" value="Genomic_DNA"/>
</dbReference>
<dbReference type="OrthoDB" id="7375081at2"/>
<gene>
    <name evidence="3" type="ORF">FHP25_21415</name>
</gene>
<dbReference type="GO" id="GO:0055085">
    <property type="term" value="P:transmembrane transport"/>
    <property type="evidence" value="ECO:0007669"/>
    <property type="project" value="InterPro"/>
</dbReference>
<organism evidence="3 4">
    <name type="scientific">Vineibacter terrae</name>
    <dbReference type="NCBI Taxonomy" id="2586908"/>
    <lineage>
        <taxon>Bacteria</taxon>
        <taxon>Pseudomonadati</taxon>
        <taxon>Pseudomonadota</taxon>
        <taxon>Alphaproteobacteria</taxon>
        <taxon>Hyphomicrobiales</taxon>
        <taxon>Vineibacter</taxon>
    </lineage>
</organism>
<accession>A0A5C8PIG7</accession>
<reference evidence="3 4" key="1">
    <citation type="submission" date="2019-06" db="EMBL/GenBank/DDBJ databases">
        <title>New taxonomy in bacterial strain CC-CFT640, isolated from vineyard.</title>
        <authorList>
            <person name="Lin S.-Y."/>
            <person name="Tsai C.-F."/>
            <person name="Young C.-C."/>
        </authorList>
    </citation>
    <scope>NUCLEOTIDE SEQUENCE [LARGE SCALE GENOMIC DNA]</scope>
    <source>
        <strain evidence="3 4">CC-CFT640</strain>
    </source>
</reference>
<dbReference type="PANTHER" id="PTHR33376">
    <property type="match status" value="1"/>
</dbReference>
<dbReference type="NCBIfam" id="NF037995">
    <property type="entry name" value="TRAP_S1"/>
    <property type="match status" value="1"/>
</dbReference>
<dbReference type="InterPro" id="IPR018389">
    <property type="entry name" value="DctP_fam"/>
</dbReference>
<dbReference type="InterPro" id="IPR038404">
    <property type="entry name" value="TRAP_DctP_sf"/>
</dbReference>
<dbReference type="AlphaFoldDB" id="A0A5C8PIG7"/>
<evidence type="ECO:0000313" key="4">
    <source>
        <dbReference type="Proteomes" id="UP000321638"/>
    </source>
</evidence>
<proteinExistence type="predicted"/>
<dbReference type="Pfam" id="PF03480">
    <property type="entry name" value="DctP"/>
    <property type="match status" value="1"/>
</dbReference>
<feature type="chain" id="PRO_5022877412" description="C4-dicarboxylate ABC transporter substrate-binding protein" evidence="2">
    <location>
        <begin position="30"/>
        <end position="358"/>
    </location>
</feature>
<name>A0A5C8PIG7_9HYPH</name>
<keyword evidence="4" id="KW-1185">Reference proteome</keyword>
<comment type="caution">
    <text evidence="3">The sequence shown here is derived from an EMBL/GenBank/DDBJ whole genome shotgun (WGS) entry which is preliminary data.</text>
</comment>
<keyword evidence="1 2" id="KW-0732">Signal</keyword>
<dbReference type="Gene3D" id="3.40.190.170">
    <property type="entry name" value="Bacterial extracellular solute-binding protein, family 7"/>
    <property type="match status" value="1"/>
</dbReference>
<evidence type="ECO:0008006" key="5">
    <source>
        <dbReference type="Google" id="ProtNLM"/>
    </source>
</evidence>
<dbReference type="PANTHER" id="PTHR33376:SF15">
    <property type="entry name" value="BLL6794 PROTEIN"/>
    <property type="match status" value="1"/>
</dbReference>
<dbReference type="Proteomes" id="UP000321638">
    <property type="component" value="Unassembled WGS sequence"/>
</dbReference>
<dbReference type="RefSeq" id="WP_147849010.1">
    <property type="nucleotide sequence ID" value="NZ_VDUZ01000025.1"/>
</dbReference>
<feature type="signal peptide" evidence="2">
    <location>
        <begin position="1"/>
        <end position="29"/>
    </location>
</feature>
<sequence>MAKAQTKLWTTAALLAVAVGAAATTPAAAKVEVIYSTYVAQGSSSNLQYEAYLDELSRRTQGEIKVKDKMFMAALMKAGEHLTGIGKGLADVGYFCTGYTPALLPLTSMAELPFVTEKGDAVSATLAELYDSYAPLRKEYQKQNVEVLAFDAPSATILGVNKAVTSSAQLKGLKVRAYGDLGKIVGKTAGMIPVPMATTDIYTGMQTGAIDGYIGVPLWMPGPENWLQHTKTLIAPGIGTYYTCGLAMNLDVFKRLPQSAKDEIAKMRREFPAKSIDFVLKGDAATVKKAQELKVGFYRFTAAEVEAWKKASDYDALKADWIKSRQARTDANVAEFLKVYEETLAKHLPRSTYEQKFP</sequence>
<evidence type="ECO:0000256" key="1">
    <source>
        <dbReference type="ARBA" id="ARBA00022729"/>
    </source>
</evidence>
<evidence type="ECO:0000313" key="3">
    <source>
        <dbReference type="EMBL" id="TXL73490.1"/>
    </source>
</evidence>